<keyword evidence="3 7" id="KW-1133">Transmembrane helix</keyword>
<keyword evidence="10" id="KW-1185">Reference proteome</keyword>
<keyword evidence="4 7" id="KW-0472">Membrane</keyword>
<sequence>MPGGPVAPLELVEAWQTDAFPHGIRAEPSLTIIGIVFTVLSLCAVLARLHDRVFSRRNAGIDDALIVAAMVPNIALCISICLAERHGFDRHAWDLTADMAVTGRKLILAISILYLISTGLTKVSILYFYRRIGEVRPWFKQTIWVNIAFIIGYTLAFTLALPLECTPTAAYWFKASPAWRTTHEYRCINEGAKMVSAGVISAVQDFVACVLPMALFWDLRISRQAKFALGFVFSLGLITCVCGVIRTRVIYRVFFQTYDVTWAVRPALALTIMESCLGITCASMPALKSGLQRCFHIVIDPFTYGSNKSLSRRWRNPFFNSYQQSFQDYFGRSGGGGGGGSGRRDSWHSRLQKQSSTSKSVDEIELSTAPGERRRAGEV</sequence>
<protein>
    <recommendedName>
        <fullName evidence="8">Rhodopsin domain-containing protein</fullName>
    </recommendedName>
</protein>
<evidence type="ECO:0000256" key="5">
    <source>
        <dbReference type="ARBA" id="ARBA00038359"/>
    </source>
</evidence>
<dbReference type="Pfam" id="PF20684">
    <property type="entry name" value="Fung_rhodopsin"/>
    <property type="match status" value="1"/>
</dbReference>
<feature type="transmembrane region" description="Helical" evidence="7">
    <location>
        <begin position="106"/>
        <end position="129"/>
    </location>
</feature>
<dbReference type="InterPro" id="IPR049326">
    <property type="entry name" value="Rhodopsin_dom_fungi"/>
</dbReference>
<keyword evidence="2 7" id="KW-0812">Transmembrane</keyword>
<comment type="caution">
    <text evidence="9">The sequence shown here is derived from an EMBL/GenBank/DDBJ whole genome shotgun (WGS) entry which is preliminary data.</text>
</comment>
<dbReference type="EMBL" id="JAKEKT020000162">
    <property type="protein sequence ID" value="KAL1633243.1"/>
    <property type="molecule type" value="Genomic_DNA"/>
</dbReference>
<evidence type="ECO:0000256" key="1">
    <source>
        <dbReference type="ARBA" id="ARBA00004141"/>
    </source>
</evidence>
<feature type="region of interest" description="Disordered" evidence="6">
    <location>
        <begin position="335"/>
        <end position="379"/>
    </location>
</feature>
<comment type="similarity">
    <text evidence="5">Belongs to the SAT4 family.</text>
</comment>
<evidence type="ECO:0000313" key="9">
    <source>
        <dbReference type="EMBL" id="KAL1633243.1"/>
    </source>
</evidence>
<evidence type="ECO:0000256" key="7">
    <source>
        <dbReference type="SAM" id="Phobius"/>
    </source>
</evidence>
<comment type="subcellular location">
    <subcellularLocation>
        <location evidence="1">Membrane</location>
        <topology evidence="1">Multi-pass membrane protein</topology>
    </subcellularLocation>
</comment>
<evidence type="ECO:0000259" key="8">
    <source>
        <dbReference type="Pfam" id="PF20684"/>
    </source>
</evidence>
<evidence type="ECO:0000256" key="6">
    <source>
        <dbReference type="SAM" id="MobiDB-lite"/>
    </source>
</evidence>
<feature type="transmembrane region" description="Helical" evidence="7">
    <location>
        <begin position="30"/>
        <end position="49"/>
    </location>
</feature>
<reference evidence="9 10" key="1">
    <citation type="journal article" date="2023" name="Plant Dis.">
        <title>First Report of Diplodia intermedia Causing Canker and Dieback Diseases on Apple Trees in Canada.</title>
        <authorList>
            <person name="Ellouze W."/>
            <person name="Ilyukhin E."/>
            <person name="Sulman M."/>
            <person name="Ali S."/>
        </authorList>
    </citation>
    <scope>NUCLEOTIDE SEQUENCE [LARGE SCALE GENOMIC DNA]</scope>
    <source>
        <strain evidence="9 10">M45-28</strain>
    </source>
</reference>
<name>A0ABR3T1J8_9PEZI</name>
<dbReference type="Proteomes" id="UP001521184">
    <property type="component" value="Unassembled WGS sequence"/>
</dbReference>
<dbReference type="InterPro" id="IPR052337">
    <property type="entry name" value="SAT4-like"/>
</dbReference>
<evidence type="ECO:0000313" key="10">
    <source>
        <dbReference type="Proteomes" id="UP001521184"/>
    </source>
</evidence>
<organism evidence="9 10">
    <name type="scientific">Diplodia intermedia</name>
    <dbReference type="NCBI Taxonomy" id="856260"/>
    <lineage>
        <taxon>Eukaryota</taxon>
        <taxon>Fungi</taxon>
        <taxon>Dikarya</taxon>
        <taxon>Ascomycota</taxon>
        <taxon>Pezizomycotina</taxon>
        <taxon>Dothideomycetes</taxon>
        <taxon>Dothideomycetes incertae sedis</taxon>
        <taxon>Botryosphaeriales</taxon>
        <taxon>Botryosphaeriaceae</taxon>
        <taxon>Diplodia</taxon>
    </lineage>
</organism>
<accession>A0ABR3T1J8</accession>
<evidence type="ECO:0000256" key="2">
    <source>
        <dbReference type="ARBA" id="ARBA00022692"/>
    </source>
</evidence>
<feature type="transmembrane region" description="Helical" evidence="7">
    <location>
        <begin position="227"/>
        <end position="247"/>
    </location>
</feature>
<feature type="transmembrane region" description="Helical" evidence="7">
    <location>
        <begin position="141"/>
        <end position="163"/>
    </location>
</feature>
<proteinExistence type="inferred from homology"/>
<gene>
    <name evidence="9" type="ORF">SLS58_011178</name>
</gene>
<feature type="domain" description="Rhodopsin" evidence="8">
    <location>
        <begin position="47"/>
        <end position="292"/>
    </location>
</feature>
<evidence type="ECO:0000256" key="4">
    <source>
        <dbReference type="ARBA" id="ARBA00023136"/>
    </source>
</evidence>
<feature type="transmembrane region" description="Helical" evidence="7">
    <location>
        <begin position="194"/>
        <end position="215"/>
    </location>
</feature>
<evidence type="ECO:0000256" key="3">
    <source>
        <dbReference type="ARBA" id="ARBA00022989"/>
    </source>
</evidence>
<dbReference type="PANTHER" id="PTHR33048:SF129">
    <property type="entry name" value="INTEGRAL MEMBRANE PROTEIN-RELATED"/>
    <property type="match status" value="1"/>
</dbReference>
<dbReference type="PANTHER" id="PTHR33048">
    <property type="entry name" value="PTH11-LIKE INTEGRAL MEMBRANE PROTEIN (AFU_ORTHOLOGUE AFUA_5G11245)"/>
    <property type="match status" value="1"/>
</dbReference>